<proteinExistence type="predicted"/>
<evidence type="ECO:0000313" key="2">
    <source>
        <dbReference type="EMBL" id="CRP04346.1"/>
    </source>
</evidence>
<gene>
    <name evidence="2" type="ORF">PAERUG_P19_London_7_VIM_2_05_10_03252</name>
</gene>
<dbReference type="EMBL" id="CVVU01000203">
    <property type="protein sequence ID" value="CRP04346.1"/>
    <property type="molecule type" value="Genomic_DNA"/>
</dbReference>
<dbReference type="AlphaFoldDB" id="A0A9P1R5K0"/>
<organism evidence="2 3">
    <name type="scientific">Pseudomonas aeruginosa</name>
    <dbReference type="NCBI Taxonomy" id="287"/>
    <lineage>
        <taxon>Bacteria</taxon>
        <taxon>Pseudomonadati</taxon>
        <taxon>Pseudomonadota</taxon>
        <taxon>Gammaproteobacteria</taxon>
        <taxon>Pseudomonadales</taxon>
        <taxon>Pseudomonadaceae</taxon>
        <taxon>Pseudomonas</taxon>
    </lineage>
</organism>
<dbReference type="RefSeq" id="WP_124165287.1">
    <property type="nucleotide sequence ID" value="NZ_CAADMM010000210.1"/>
</dbReference>
<feature type="coiled-coil region" evidence="1">
    <location>
        <begin position="138"/>
        <end position="165"/>
    </location>
</feature>
<name>A0A9P1R5K0_PSEAI</name>
<evidence type="ECO:0000313" key="3">
    <source>
        <dbReference type="Proteomes" id="UP000045039"/>
    </source>
</evidence>
<reference evidence="3" key="1">
    <citation type="submission" date="2015-06" db="EMBL/GenBank/DDBJ databases">
        <authorList>
            <person name="Radhakrishnan Rajesh"/>
            <person name="Underwood Anthony"/>
            <person name="Al-Shahib Ali"/>
        </authorList>
    </citation>
    <scope>NUCLEOTIDE SEQUENCE [LARGE SCALE GENOMIC DNA]</scope>
    <source>
        <strain evidence="3">P19_London_7_VIM_2_05_10</strain>
    </source>
</reference>
<dbReference type="Proteomes" id="UP000045039">
    <property type="component" value="Unassembled WGS sequence"/>
</dbReference>
<accession>A0A9P1R5K0</accession>
<protein>
    <submittedName>
        <fullName evidence="2">Uncharacterized protein</fullName>
    </submittedName>
</protein>
<comment type="caution">
    <text evidence="2">The sequence shown here is derived from an EMBL/GenBank/DDBJ whole genome shotgun (WGS) entry which is preliminary data.</text>
</comment>
<sequence>MRKKQSRSDWLHKDPNIHDWLIETAPQWARDEHGLLIYLNALSEDQFKQLKQRWSSRLHRAKRRTLSCDISPATFSTLKRIQGKRGLTETLEEIININYEAKKHYSHTFEEKLKSIKQKRDIGISRELSRFSSTLEKTAAHRSELSELKSKIEEQEVQIAALRHITRILIEKLINEGLSLDLSTTEQLKGILHPSILDNYSASSNKSQSI</sequence>
<evidence type="ECO:0000256" key="1">
    <source>
        <dbReference type="SAM" id="Coils"/>
    </source>
</evidence>
<keyword evidence="1" id="KW-0175">Coiled coil</keyword>